<dbReference type="EMBL" id="JAVDRP010000026">
    <property type="protein sequence ID" value="MDR6412872.1"/>
    <property type="molecule type" value="Genomic_DNA"/>
</dbReference>
<proteinExistence type="predicted"/>
<evidence type="ECO:0000313" key="1">
    <source>
        <dbReference type="EMBL" id="MDR6412872.1"/>
    </source>
</evidence>
<name>A0ABU1M1H2_9BURK</name>
<dbReference type="RefSeq" id="WP_310127208.1">
    <property type="nucleotide sequence ID" value="NZ_JAVDQV010000020.1"/>
</dbReference>
<dbReference type="Proteomes" id="UP001264340">
    <property type="component" value="Unassembled WGS sequence"/>
</dbReference>
<gene>
    <name evidence="1" type="ORF">J2804_006308</name>
</gene>
<protein>
    <submittedName>
        <fullName evidence="1">Uncharacterized protein</fullName>
    </submittedName>
</protein>
<reference evidence="1 2" key="1">
    <citation type="submission" date="2023-07" db="EMBL/GenBank/DDBJ databases">
        <title>Sorghum-associated microbial communities from plants grown in Nebraska, USA.</title>
        <authorList>
            <person name="Schachtman D."/>
        </authorList>
    </citation>
    <scope>NUCLEOTIDE SEQUENCE [LARGE SCALE GENOMIC DNA]</scope>
    <source>
        <strain evidence="1 2">DS1316</strain>
    </source>
</reference>
<organism evidence="1 2">
    <name type="scientific">Paraburkholderia terricola</name>
    <dbReference type="NCBI Taxonomy" id="169427"/>
    <lineage>
        <taxon>Bacteria</taxon>
        <taxon>Pseudomonadati</taxon>
        <taxon>Pseudomonadota</taxon>
        <taxon>Betaproteobacteria</taxon>
        <taxon>Burkholderiales</taxon>
        <taxon>Burkholderiaceae</taxon>
        <taxon>Paraburkholderia</taxon>
    </lineage>
</organism>
<comment type="caution">
    <text evidence="1">The sequence shown here is derived from an EMBL/GenBank/DDBJ whole genome shotgun (WGS) entry which is preliminary data.</text>
</comment>
<evidence type="ECO:0000313" key="2">
    <source>
        <dbReference type="Proteomes" id="UP001264340"/>
    </source>
</evidence>
<sequence>MLYAVYRYLRRNRIRRLARSVHPLLPEANLVRHLPEGKLLLFDGGVSALSIALLGWRLSWERRFSLQTLARCPRNYPPFGLLEWLAFMPAHLPPIGVNDQQDWLRRYFVHALEETWNAWCTIACGMQQNGCYVISPLLLPTRLLWLDFPGAADTVSVAHP</sequence>
<accession>A0ABU1M1H2</accession>
<keyword evidence="2" id="KW-1185">Reference proteome</keyword>